<dbReference type="FunFam" id="3.20.20.100:FF:000015">
    <property type="entry name" value="Oxidoreductase, aldo/keto reductase family"/>
    <property type="match status" value="1"/>
</dbReference>
<dbReference type="Pfam" id="PF00248">
    <property type="entry name" value="Aldo_ket_red"/>
    <property type="match status" value="1"/>
</dbReference>
<keyword evidence="9" id="KW-1185">Reference proteome</keyword>
<evidence type="ECO:0000256" key="6">
    <source>
        <dbReference type="PIRSR" id="PIRSR000097-3"/>
    </source>
</evidence>
<keyword evidence="2" id="KW-0521">NADP</keyword>
<dbReference type="GO" id="GO:0016616">
    <property type="term" value="F:oxidoreductase activity, acting on the CH-OH group of donors, NAD or NADP as acceptor"/>
    <property type="evidence" value="ECO:0007669"/>
    <property type="project" value="UniProtKB-ARBA"/>
</dbReference>
<evidence type="ECO:0000259" key="7">
    <source>
        <dbReference type="Pfam" id="PF00248"/>
    </source>
</evidence>
<proteinExistence type="inferred from homology"/>
<evidence type="ECO:0000313" key="9">
    <source>
        <dbReference type="Proteomes" id="UP000276133"/>
    </source>
</evidence>
<dbReference type="STRING" id="10195.A0A3M7SLW3"/>
<dbReference type="InterPro" id="IPR036812">
    <property type="entry name" value="NAD(P)_OxRdtase_dom_sf"/>
</dbReference>
<comment type="caution">
    <text evidence="8">The sequence shown here is derived from an EMBL/GenBank/DDBJ whole genome shotgun (WGS) entry which is preliminary data.</text>
</comment>
<dbReference type="PANTHER" id="PTHR43827:SF3">
    <property type="entry name" value="NADP-DEPENDENT OXIDOREDUCTASE DOMAIN-CONTAINING PROTEIN"/>
    <property type="match status" value="1"/>
</dbReference>
<feature type="domain" description="NADP-dependent oxidoreductase" evidence="7">
    <location>
        <begin position="17"/>
        <end position="272"/>
    </location>
</feature>
<accession>A0A3M7SLW3</accession>
<dbReference type="InterPro" id="IPR020471">
    <property type="entry name" value="AKR"/>
</dbReference>
<feature type="binding site" evidence="5">
    <location>
        <position position="114"/>
    </location>
    <ligand>
        <name>substrate</name>
    </ligand>
</feature>
<evidence type="ECO:0000256" key="5">
    <source>
        <dbReference type="PIRSR" id="PIRSR000097-2"/>
    </source>
</evidence>
<feature type="active site" description="Proton donor" evidence="4">
    <location>
        <position position="56"/>
    </location>
</feature>
<dbReference type="EMBL" id="REGN01001159">
    <property type="protein sequence ID" value="RNA36597.1"/>
    <property type="molecule type" value="Genomic_DNA"/>
</dbReference>
<dbReference type="OrthoDB" id="416253at2759"/>
<dbReference type="InterPro" id="IPR023210">
    <property type="entry name" value="NADP_OxRdtase_dom"/>
</dbReference>
<dbReference type="AlphaFoldDB" id="A0A3M7SLW3"/>
<dbReference type="SUPFAM" id="SSF51430">
    <property type="entry name" value="NAD(P)-linked oxidoreductase"/>
    <property type="match status" value="1"/>
</dbReference>
<dbReference type="Gene3D" id="3.20.20.100">
    <property type="entry name" value="NADP-dependent oxidoreductase domain"/>
    <property type="match status" value="1"/>
</dbReference>
<evidence type="ECO:0000256" key="3">
    <source>
        <dbReference type="ARBA" id="ARBA00023002"/>
    </source>
</evidence>
<evidence type="ECO:0000256" key="4">
    <source>
        <dbReference type="PIRSR" id="PIRSR000097-1"/>
    </source>
</evidence>
<dbReference type="PANTHER" id="PTHR43827">
    <property type="entry name" value="2,5-DIKETO-D-GLUCONIC ACID REDUCTASE"/>
    <property type="match status" value="1"/>
</dbReference>
<gene>
    <name evidence="8" type="ORF">BpHYR1_045391</name>
</gene>
<dbReference type="InterPro" id="IPR018170">
    <property type="entry name" value="Aldo/ket_reductase_CS"/>
</dbReference>
<evidence type="ECO:0000313" key="8">
    <source>
        <dbReference type="EMBL" id="RNA36597.1"/>
    </source>
</evidence>
<evidence type="ECO:0000256" key="1">
    <source>
        <dbReference type="ARBA" id="ARBA00007905"/>
    </source>
</evidence>
<feature type="site" description="Lowers pKa of active site Tyr" evidence="6">
    <location>
        <position position="81"/>
    </location>
</feature>
<keyword evidence="3" id="KW-0560">Oxidoreductase</keyword>
<name>A0A3M7SLW3_BRAPC</name>
<dbReference type="PRINTS" id="PR00069">
    <property type="entry name" value="ALDKETRDTASE"/>
</dbReference>
<protein>
    <submittedName>
        <fullName evidence="8">Glyoxal reductase</fullName>
    </submittedName>
</protein>
<organism evidence="8 9">
    <name type="scientific">Brachionus plicatilis</name>
    <name type="common">Marine rotifer</name>
    <name type="synonym">Brachionus muelleri</name>
    <dbReference type="NCBI Taxonomy" id="10195"/>
    <lineage>
        <taxon>Eukaryota</taxon>
        <taxon>Metazoa</taxon>
        <taxon>Spiralia</taxon>
        <taxon>Gnathifera</taxon>
        <taxon>Rotifera</taxon>
        <taxon>Eurotatoria</taxon>
        <taxon>Monogononta</taxon>
        <taxon>Pseudotrocha</taxon>
        <taxon>Ploima</taxon>
        <taxon>Brachionidae</taxon>
        <taxon>Brachionus</taxon>
    </lineage>
</organism>
<sequence>MLDKTVELKNGIKMPTIGLGTSLRHKPNKVDNQQFVESVKHALKIGYRHLDTAKCYNNEHLIGQAIKESGIDRKDVFLVTKLFPDDMGYDKTLKAFDKSCKQLKVEYIDLYLIHFPAKLRGQNNDLEKSRQVRLETWKALEKLHSDGKCRAIGVSNFMQRHLEEIIDAGMTIPSVNQCEFHPYYNNRELYDYCTKIGIQFEGYSPLGKGNLLNDPVVLELSKKYSKSCAQILLNWSIRNNVVTIPGSTNHERIEENFNIFDFSLSDEDVGLLWTLNKNEKVSWDPTNII</sequence>
<dbReference type="Proteomes" id="UP000276133">
    <property type="component" value="Unassembled WGS sequence"/>
</dbReference>
<dbReference type="PROSITE" id="PS00798">
    <property type="entry name" value="ALDOKETO_REDUCTASE_1"/>
    <property type="match status" value="1"/>
</dbReference>
<reference evidence="8 9" key="1">
    <citation type="journal article" date="2018" name="Sci. Rep.">
        <title>Genomic signatures of local adaptation to the degree of environmental predictability in rotifers.</title>
        <authorList>
            <person name="Franch-Gras L."/>
            <person name="Hahn C."/>
            <person name="Garcia-Roger E.M."/>
            <person name="Carmona M.J."/>
            <person name="Serra M."/>
            <person name="Gomez A."/>
        </authorList>
    </citation>
    <scope>NUCLEOTIDE SEQUENCE [LARGE SCALE GENOMIC DNA]</scope>
    <source>
        <strain evidence="8">HYR1</strain>
    </source>
</reference>
<dbReference type="PROSITE" id="PS00062">
    <property type="entry name" value="ALDOKETO_REDUCTASE_2"/>
    <property type="match status" value="1"/>
</dbReference>
<dbReference type="PIRSF" id="PIRSF000097">
    <property type="entry name" value="AKR"/>
    <property type="match status" value="1"/>
</dbReference>
<comment type="similarity">
    <text evidence="1">Belongs to the aldo/keto reductase family.</text>
</comment>
<evidence type="ECO:0000256" key="2">
    <source>
        <dbReference type="ARBA" id="ARBA00022857"/>
    </source>
</evidence>